<keyword evidence="9" id="KW-1185">Reference proteome</keyword>
<keyword evidence="6" id="KW-0539">Nucleus</keyword>
<comment type="subcellular location">
    <subcellularLocation>
        <location evidence="1">Nucleus</location>
    </subcellularLocation>
</comment>
<feature type="region of interest" description="Disordered" evidence="7">
    <location>
        <begin position="297"/>
        <end position="354"/>
    </location>
</feature>
<dbReference type="PANTHER" id="PTHR15137">
    <property type="entry name" value="TRANSCRIPTION INITIATION FACTOR TFIID"/>
    <property type="match status" value="1"/>
</dbReference>
<feature type="compositionally biased region" description="Low complexity" evidence="7">
    <location>
        <begin position="381"/>
        <end position="394"/>
    </location>
</feature>
<feature type="compositionally biased region" description="Gly residues" evidence="7">
    <location>
        <begin position="722"/>
        <end position="740"/>
    </location>
</feature>
<accession>A0AAD3DUK8</accession>
<keyword evidence="4" id="KW-0805">Transcription regulation</keyword>
<evidence type="ECO:0000256" key="6">
    <source>
        <dbReference type="ARBA" id="ARBA00023242"/>
    </source>
</evidence>
<feature type="compositionally biased region" description="Pro residues" evidence="7">
    <location>
        <begin position="451"/>
        <end position="472"/>
    </location>
</feature>
<feature type="non-terminal residue" evidence="8">
    <location>
        <position position="1"/>
    </location>
</feature>
<dbReference type="GO" id="GO:0016251">
    <property type="term" value="F:RNA polymerase II general transcription initiation factor activity"/>
    <property type="evidence" value="ECO:0007669"/>
    <property type="project" value="TreeGrafter"/>
</dbReference>
<feature type="region of interest" description="Disordered" evidence="7">
    <location>
        <begin position="721"/>
        <end position="750"/>
    </location>
</feature>
<feature type="compositionally biased region" description="Basic and acidic residues" evidence="7">
    <location>
        <begin position="427"/>
        <end position="437"/>
    </location>
</feature>
<reference evidence="8 9" key="1">
    <citation type="journal article" date="2021" name="Sci. Rep.">
        <title>Genome sequencing of the multicellular alga Astrephomene provides insights into convergent evolution of germ-soma differentiation.</title>
        <authorList>
            <person name="Yamashita S."/>
            <person name="Yamamoto K."/>
            <person name="Matsuzaki R."/>
            <person name="Suzuki S."/>
            <person name="Yamaguchi H."/>
            <person name="Hirooka S."/>
            <person name="Minakuchi Y."/>
            <person name="Miyagishima S."/>
            <person name="Kawachi M."/>
            <person name="Toyoda A."/>
            <person name="Nozaki H."/>
        </authorList>
    </citation>
    <scope>NUCLEOTIDE SEQUENCE [LARGE SCALE GENOMIC DNA]</scope>
    <source>
        <strain evidence="8 9">NIES-4017</strain>
    </source>
</reference>
<dbReference type="EMBL" id="BMAR01000018">
    <property type="protein sequence ID" value="GFR47357.1"/>
    <property type="molecule type" value="Genomic_DNA"/>
</dbReference>
<dbReference type="SUPFAM" id="SSF55486">
    <property type="entry name" value="Metalloproteases ('zincins'), catalytic domain"/>
    <property type="match status" value="1"/>
</dbReference>
<comment type="caution">
    <text evidence="8">The sequence shown here is derived from an EMBL/GenBank/DDBJ whole genome shotgun (WGS) entry which is preliminary data.</text>
</comment>
<dbReference type="Gene3D" id="2.60.40.1730">
    <property type="entry name" value="tricorn interacting facor f3 domain"/>
    <property type="match status" value="1"/>
</dbReference>
<evidence type="ECO:0000256" key="7">
    <source>
        <dbReference type="SAM" id="MobiDB-lite"/>
    </source>
</evidence>
<dbReference type="SUPFAM" id="SSF63737">
    <property type="entry name" value="Leukotriene A4 hydrolase N-terminal domain"/>
    <property type="match status" value="1"/>
</dbReference>
<feature type="compositionally biased region" description="Low complexity" evidence="7">
    <location>
        <begin position="135"/>
        <end position="144"/>
    </location>
</feature>
<dbReference type="GO" id="GO:0005669">
    <property type="term" value="C:transcription factor TFIID complex"/>
    <property type="evidence" value="ECO:0007669"/>
    <property type="project" value="InterPro"/>
</dbReference>
<feature type="compositionally biased region" description="Basic and acidic residues" evidence="7">
    <location>
        <begin position="300"/>
        <end position="309"/>
    </location>
</feature>
<dbReference type="AlphaFoldDB" id="A0AAD3DUK8"/>
<evidence type="ECO:0000256" key="5">
    <source>
        <dbReference type="ARBA" id="ARBA00023163"/>
    </source>
</evidence>
<dbReference type="PANTHER" id="PTHR15137:SF9">
    <property type="entry name" value="TRANSCRIPTION INITIATION FACTOR TFIID SUBUNIT 2"/>
    <property type="match status" value="1"/>
</dbReference>
<dbReference type="GO" id="GO:0000976">
    <property type="term" value="F:transcription cis-regulatory region binding"/>
    <property type="evidence" value="ECO:0007669"/>
    <property type="project" value="TreeGrafter"/>
</dbReference>
<gene>
    <name evidence="8" type="ORF">Agub_g9063</name>
</gene>
<feature type="compositionally biased region" description="Basic and acidic residues" evidence="7">
    <location>
        <begin position="316"/>
        <end position="351"/>
    </location>
</feature>
<evidence type="ECO:0000313" key="8">
    <source>
        <dbReference type="EMBL" id="GFR47357.1"/>
    </source>
</evidence>
<feature type="compositionally biased region" description="Low complexity" evidence="7">
    <location>
        <begin position="400"/>
        <end position="426"/>
    </location>
</feature>
<feature type="region of interest" description="Disordered" evidence="7">
    <location>
        <begin position="371"/>
        <end position="486"/>
    </location>
</feature>
<evidence type="ECO:0000256" key="1">
    <source>
        <dbReference type="ARBA" id="ARBA00004123"/>
    </source>
</evidence>
<organism evidence="8 9">
    <name type="scientific">Astrephomene gubernaculifera</name>
    <dbReference type="NCBI Taxonomy" id="47775"/>
    <lineage>
        <taxon>Eukaryota</taxon>
        <taxon>Viridiplantae</taxon>
        <taxon>Chlorophyta</taxon>
        <taxon>core chlorophytes</taxon>
        <taxon>Chlorophyceae</taxon>
        <taxon>CS clade</taxon>
        <taxon>Chlamydomonadales</taxon>
        <taxon>Astrephomenaceae</taxon>
        <taxon>Astrephomene</taxon>
    </lineage>
</organism>
<feature type="compositionally biased region" description="Pro residues" evidence="7">
    <location>
        <begin position="145"/>
        <end position="161"/>
    </location>
</feature>
<feature type="compositionally biased region" description="Low complexity" evidence="7">
    <location>
        <begin position="208"/>
        <end position="230"/>
    </location>
</feature>
<dbReference type="InterPro" id="IPR042097">
    <property type="entry name" value="Aminopeptidase_N-like_N_sf"/>
</dbReference>
<feature type="region of interest" description="Disordered" evidence="7">
    <location>
        <begin position="135"/>
        <end position="166"/>
    </location>
</feature>
<dbReference type="Gene3D" id="1.10.390.10">
    <property type="entry name" value="Neutral Protease Domain 2"/>
    <property type="match status" value="1"/>
</dbReference>
<feature type="region of interest" description="Disordered" evidence="7">
    <location>
        <begin position="204"/>
        <end position="230"/>
    </location>
</feature>
<evidence type="ECO:0000256" key="3">
    <source>
        <dbReference type="ARBA" id="ARBA00017363"/>
    </source>
</evidence>
<comment type="similarity">
    <text evidence="2">Belongs to the TAF2 family.</text>
</comment>
<dbReference type="GO" id="GO:0003682">
    <property type="term" value="F:chromatin binding"/>
    <property type="evidence" value="ECO:0007669"/>
    <property type="project" value="TreeGrafter"/>
</dbReference>
<proteinExistence type="inferred from homology"/>
<dbReference type="GO" id="GO:0006367">
    <property type="term" value="P:transcription initiation at RNA polymerase II promoter"/>
    <property type="evidence" value="ECO:0007669"/>
    <property type="project" value="TreeGrafter"/>
</dbReference>
<sequence>MEPTVEFAQVLHQRVRLRVDPARGVLQGVTELYIRPGKQRVVALHARNLVIDEVRVGSCVVKAQRLQHHKQRSVDDSTKYSTQDYADYVADDYRSALKAERMQGDLAIPLDAYYSAQNDAVAGFGAAAAAANGTATTAAAGPDPTTRPAPSPPPQPSPPSHAPDFSHCSESFRAHLLHDPLLASSIKLTIRYRKLGPDAAVRYMRLDPPSTSSPDPHTSPSSSTGSCRTASVIPSGSAGIMTTDTQFNRARALVPCVDLPGALCTWEVAVEAGLQDVAVCSGALVGQRLLVGCPEQQQQGEEREGERRQQQQGQLEGRREERRQEEPEGKEGKEQQQQERKESGGGGREDGAAAAMAAGAAAAIKAVEGAAGGPDAMDVDSVPPAAEATTATPAAPAPAVPDSAASALPPAAGHNNSSSGTGAAAAADKDNNPHLSDDPMQLDGSSTHLPPTAPPAAPRTPTRTPLPPPSSAPRPTTTLRPPAPQPPRPYAKVWYYEQAAAVAAGQLHVTVGPLAVVPQYQGSTNQLVESFLKQQQQGGPPMQGGQGQQQQQPEAATIITHFGLPGWLDLLVASSRFFYLPFKELQIASTVNFPLPQLQCVWVPSQLASSAVQVAAGVIVVSSELLHSDRCVEDALEARIALVEGLARQWFGVVLQPGSSSDVWLVEGLAGLMADHFLRAWLGQNEVAYRRFKEREAVLAGDDGQLPPLCPQNQYDYSDDGMLGGGGEAGGGGGGMGGAGQQQRRRRKDPLSQMYGSELLDPSPLRRWKAVAVCRMLERRTGEDAFRNIVQALCRAAATSLRSPSPSRGSSDRLLSTRRFISECGAAAGLSKDVAAWAERWVYGRGCPRLTAGFTFVRRSNTLVVAIKQEGGPEVAAAARNASAQRSKSETAGRGVKVAVYDHEGAVQEVVVERMEAHVDAVVHEIEISSKPGHRGRRKRG</sequence>
<dbReference type="Proteomes" id="UP001054857">
    <property type="component" value="Unassembled WGS sequence"/>
</dbReference>
<name>A0AAD3DUK8_9CHLO</name>
<evidence type="ECO:0000313" key="9">
    <source>
        <dbReference type="Proteomes" id="UP001054857"/>
    </source>
</evidence>
<dbReference type="InterPro" id="IPR037813">
    <property type="entry name" value="TAF2"/>
</dbReference>
<feature type="region of interest" description="Disordered" evidence="7">
    <location>
        <begin position="533"/>
        <end position="553"/>
    </location>
</feature>
<dbReference type="InterPro" id="IPR027268">
    <property type="entry name" value="Peptidase_M4/M1_CTD_sf"/>
</dbReference>
<protein>
    <recommendedName>
        <fullName evidence="3">Transcription initiation factor TFIID subunit 2</fullName>
    </recommendedName>
</protein>
<evidence type="ECO:0000256" key="4">
    <source>
        <dbReference type="ARBA" id="ARBA00023015"/>
    </source>
</evidence>
<evidence type="ECO:0000256" key="2">
    <source>
        <dbReference type="ARBA" id="ARBA00010937"/>
    </source>
</evidence>
<keyword evidence="5" id="KW-0804">Transcription</keyword>